<evidence type="ECO:0000256" key="1">
    <source>
        <dbReference type="ARBA" id="ARBA00004141"/>
    </source>
</evidence>
<evidence type="ECO:0000256" key="5">
    <source>
        <dbReference type="PROSITE-ProRule" id="PRU00581"/>
    </source>
</evidence>
<comment type="subcellular location">
    <subcellularLocation>
        <location evidence="1">Membrane</location>
        <topology evidence="1">Multi-pass membrane protein</topology>
    </subcellularLocation>
</comment>
<reference evidence="8" key="1">
    <citation type="submission" date="2016-11" db="UniProtKB">
        <authorList>
            <consortium name="WormBaseParasite"/>
        </authorList>
    </citation>
    <scope>IDENTIFICATION</scope>
    <source>
        <strain evidence="8">pt0022</strain>
    </source>
</reference>
<dbReference type="PROSITE" id="PS51225">
    <property type="entry name" value="MARVEL"/>
    <property type="match status" value="1"/>
</dbReference>
<dbReference type="GO" id="GO:0016020">
    <property type="term" value="C:membrane"/>
    <property type="evidence" value="ECO:0007669"/>
    <property type="project" value="UniProtKB-SubCell"/>
</dbReference>
<protein>
    <submittedName>
        <fullName evidence="8">MARVEL domain-containing protein</fullName>
    </submittedName>
</protein>
<dbReference type="AlphaFoldDB" id="A0A1I8EUJ5"/>
<evidence type="ECO:0000256" key="4">
    <source>
        <dbReference type="ARBA" id="ARBA00023136"/>
    </source>
</evidence>
<evidence type="ECO:0000256" key="6">
    <source>
        <dbReference type="SAM" id="Phobius"/>
    </source>
</evidence>
<keyword evidence="2 5" id="KW-0812">Transmembrane</keyword>
<keyword evidence="4 5" id="KW-0472">Membrane</keyword>
<evidence type="ECO:0000256" key="2">
    <source>
        <dbReference type="ARBA" id="ARBA00022692"/>
    </source>
</evidence>
<feature type="transmembrane region" description="Helical" evidence="6">
    <location>
        <begin position="12"/>
        <end position="38"/>
    </location>
</feature>
<accession>A0A1I8EUJ5</accession>
<name>A0A1I8EUJ5_WUCBA</name>
<proteinExistence type="predicted"/>
<feature type="transmembrane region" description="Helical" evidence="6">
    <location>
        <begin position="122"/>
        <end position="145"/>
    </location>
</feature>
<evidence type="ECO:0000256" key="3">
    <source>
        <dbReference type="ARBA" id="ARBA00022989"/>
    </source>
</evidence>
<dbReference type="WBParaSite" id="maker-PairedContig_5360-snap-gene-2.13-mRNA-1">
    <property type="protein sequence ID" value="maker-PairedContig_5360-snap-gene-2.13-mRNA-1"/>
    <property type="gene ID" value="maker-PairedContig_5360-snap-gene-2.13"/>
</dbReference>
<organism evidence="8">
    <name type="scientific">Wuchereria bancrofti</name>
    <dbReference type="NCBI Taxonomy" id="6293"/>
    <lineage>
        <taxon>Eukaryota</taxon>
        <taxon>Metazoa</taxon>
        <taxon>Ecdysozoa</taxon>
        <taxon>Nematoda</taxon>
        <taxon>Chromadorea</taxon>
        <taxon>Rhabditida</taxon>
        <taxon>Spirurina</taxon>
        <taxon>Spiruromorpha</taxon>
        <taxon>Filarioidea</taxon>
        <taxon>Onchocercidae</taxon>
        <taxon>Wuchereria</taxon>
    </lineage>
</organism>
<sequence length="232" mass="26291">MVDIDKQFVTKWPFGIVMTAQWLGCLILLINLYCLPYYYSGISFVFFCAWTIFLVGLLTWIVHLFGFQRRMLNIGQMTAFIPFALLLFVYSLFFFFFFCISTLICLISMFSSIGFPISLFLSYFFATLFCLFCAAICGYLAILLYRATPNGLLLNLRTVIIEGDKTSTISTATTTMSPGVYPQVIHFIYGSKKAKQDDDSNKLYGFNYNHMVITQLRLACGGVGGSSDYIIS</sequence>
<dbReference type="InterPro" id="IPR008253">
    <property type="entry name" value="Marvel"/>
</dbReference>
<feature type="domain" description="MARVEL" evidence="7">
    <location>
        <begin position="9"/>
        <end position="149"/>
    </location>
</feature>
<keyword evidence="3 6" id="KW-1133">Transmembrane helix</keyword>
<feature type="transmembrane region" description="Helical" evidence="6">
    <location>
        <begin position="44"/>
        <end position="67"/>
    </location>
</feature>
<evidence type="ECO:0000259" key="7">
    <source>
        <dbReference type="PROSITE" id="PS51225"/>
    </source>
</evidence>
<feature type="transmembrane region" description="Helical" evidence="6">
    <location>
        <begin position="79"/>
        <end position="110"/>
    </location>
</feature>
<evidence type="ECO:0000313" key="8">
    <source>
        <dbReference type="WBParaSite" id="maker-PairedContig_5360-snap-gene-2.13-mRNA-1"/>
    </source>
</evidence>